<dbReference type="PATRIC" id="fig|645517.4.peg.1889"/>
<gene>
    <name evidence="3" type="ORF">A6F65_01904</name>
</gene>
<accession>A0A1C7D9U2</accession>
<dbReference type="AlphaFoldDB" id="A0A1C7D9U2"/>
<sequence length="611" mass="63791">MNGMIRPRHAFAGAVLLASSAMALAAPESLLPPNMAGPTPAPTAAPAPAPAPATTSSPVVQPLPGDNAGGGSSSSAPSRGSAVVLPPGFPTLEELERMEDEEIDRVLGLKPDFDTPPAAQRALRQVGVIGPEEGGFPVAALAGQPATLVAALVGENSGDLVSRWGHILMRRTLASRMDAPDGMGPIAFAAGRAALLGRMGESMVARALVQDVDTRNYNAALSGVALNSYLMTGDVLGICAARQLNPEVRDDASWQIAGALCTAYRGDARAADRRLTGLMREDEITDISGFLAQRYAGAAGEGRQAVTIEWDGVERLTPWSYSLARTLGVEIPANLRQDADPAFDYADVLIPATPLADRVAASGRAAERGILSSAAMVDLYSQAYAAQDFPDKAPARALRRAYVGETNADRLSAMRELWGEGTPDYGMLVLTATAAARLPVDGELEEDAPWLIASMLSAGLDRNAMRWGSVVNEGSLGWALLALAQLERDSPVDDGALSDFIGDDESEGQRKAKFLVAGLAGLGRLDPADAADAAEQLGLDFTRETPWSRAIGQAAQYGNAPLVALLAGLGMQGSGWEAMTGRHLFHIVRALDTVGLSAEARMIAAEGVTRG</sequence>
<feature type="chain" id="PRO_5008884482" evidence="2">
    <location>
        <begin position="26"/>
        <end position="611"/>
    </location>
</feature>
<name>A0A1C7D9U2_9SPHN</name>
<dbReference type="STRING" id="645517.A6F65_01904"/>
<protein>
    <submittedName>
        <fullName evidence="3">Uncharacterized protein</fullName>
    </submittedName>
</protein>
<proteinExistence type="predicted"/>
<feature type="region of interest" description="Disordered" evidence="1">
    <location>
        <begin position="34"/>
        <end position="87"/>
    </location>
</feature>
<dbReference type="RefSeq" id="WP_067788103.1">
    <property type="nucleotide sequence ID" value="NZ_CP016545.1"/>
</dbReference>
<organism evidence="3 4">
    <name type="scientific">Paraurantiacibacter namhicola</name>
    <dbReference type="NCBI Taxonomy" id="645517"/>
    <lineage>
        <taxon>Bacteria</taxon>
        <taxon>Pseudomonadati</taxon>
        <taxon>Pseudomonadota</taxon>
        <taxon>Alphaproteobacteria</taxon>
        <taxon>Sphingomonadales</taxon>
        <taxon>Erythrobacteraceae</taxon>
        <taxon>Paraurantiacibacter</taxon>
    </lineage>
</organism>
<feature type="compositionally biased region" description="Pro residues" evidence="1">
    <location>
        <begin position="39"/>
        <end position="51"/>
    </location>
</feature>
<keyword evidence="2" id="KW-0732">Signal</keyword>
<evidence type="ECO:0000313" key="3">
    <source>
        <dbReference type="EMBL" id="ANU08197.1"/>
    </source>
</evidence>
<dbReference type="EMBL" id="CP016545">
    <property type="protein sequence ID" value="ANU08197.1"/>
    <property type="molecule type" value="Genomic_DNA"/>
</dbReference>
<evidence type="ECO:0000313" key="4">
    <source>
        <dbReference type="Proteomes" id="UP000092698"/>
    </source>
</evidence>
<evidence type="ECO:0000256" key="2">
    <source>
        <dbReference type="SAM" id="SignalP"/>
    </source>
</evidence>
<dbReference type="Proteomes" id="UP000092698">
    <property type="component" value="Chromosome"/>
</dbReference>
<reference evidence="3 4" key="1">
    <citation type="submission" date="2016-07" db="EMBL/GenBank/DDBJ databases">
        <title>Complete genome sequence of Altererythrobacter namhicola JCM 16345T, containing esterase-encoding genes.</title>
        <authorList>
            <person name="Cheng H."/>
            <person name="Wu Y.-H."/>
            <person name="Jian S.-L."/>
            <person name="Huo Y.-Y."/>
            <person name="Wang C.-S."/>
            <person name="Xu X.-W."/>
        </authorList>
    </citation>
    <scope>NUCLEOTIDE SEQUENCE [LARGE SCALE GENOMIC DNA]</scope>
    <source>
        <strain evidence="3 4">JCM 16345</strain>
    </source>
</reference>
<dbReference type="KEGG" id="anh:A6F65_01904"/>
<evidence type="ECO:0000256" key="1">
    <source>
        <dbReference type="SAM" id="MobiDB-lite"/>
    </source>
</evidence>
<keyword evidence="4" id="KW-1185">Reference proteome</keyword>
<feature type="signal peptide" evidence="2">
    <location>
        <begin position="1"/>
        <end position="25"/>
    </location>
</feature>
<feature type="compositionally biased region" description="Low complexity" evidence="1">
    <location>
        <begin position="73"/>
        <end position="82"/>
    </location>
</feature>